<dbReference type="AlphaFoldDB" id="A0A2K3MI85"/>
<protein>
    <submittedName>
        <fullName evidence="1">Uncharacterized protein</fullName>
    </submittedName>
</protein>
<reference evidence="1 2" key="2">
    <citation type="journal article" date="2017" name="Front. Plant Sci.">
        <title>Gene Classification and Mining of Molecular Markers Useful in Red Clover (Trifolium pratense) Breeding.</title>
        <authorList>
            <person name="Istvanek J."/>
            <person name="Dluhosova J."/>
            <person name="Dluhos P."/>
            <person name="Patkova L."/>
            <person name="Nedelnik J."/>
            <person name="Repkova J."/>
        </authorList>
    </citation>
    <scope>NUCLEOTIDE SEQUENCE [LARGE SCALE GENOMIC DNA]</scope>
    <source>
        <strain evidence="2">cv. Tatra</strain>
        <tissue evidence="1">Young leaves</tissue>
    </source>
</reference>
<reference evidence="1 2" key="1">
    <citation type="journal article" date="2014" name="Am. J. Bot.">
        <title>Genome assembly and annotation for red clover (Trifolium pratense; Fabaceae).</title>
        <authorList>
            <person name="Istvanek J."/>
            <person name="Jaros M."/>
            <person name="Krenek A."/>
            <person name="Repkova J."/>
        </authorList>
    </citation>
    <scope>NUCLEOTIDE SEQUENCE [LARGE SCALE GENOMIC DNA]</scope>
    <source>
        <strain evidence="2">cv. Tatra</strain>
        <tissue evidence="1">Young leaves</tissue>
    </source>
</reference>
<proteinExistence type="predicted"/>
<gene>
    <name evidence="1" type="ORF">L195_g046616</name>
</gene>
<dbReference type="EMBL" id="ASHM01062995">
    <property type="protein sequence ID" value="PNX90492.1"/>
    <property type="molecule type" value="Genomic_DNA"/>
</dbReference>
<accession>A0A2K3MI85</accession>
<name>A0A2K3MI85_TRIPR</name>
<dbReference type="Proteomes" id="UP000236291">
    <property type="component" value="Unassembled WGS sequence"/>
</dbReference>
<organism evidence="1 2">
    <name type="scientific">Trifolium pratense</name>
    <name type="common">Red clover</name>
    <dbReference type="NCBI Taxonomy" id="57577"/>
    <lineage>
        <taxon>Eukaryota</taxon>
        <taxon>Viridiplantae</taxon>
        <taxon>Streptophyta</taxon>
        <taxon>Embryophyta</taxon>
        <taxon>Tracheophyta</taxon>
        <taxon>Spermatophyta</taxon>
        <taxon>Magnoliopsida</taxon>
        <taxon>eudicotyledons</taxon>
        <taxon>Gunneridae</taxon>
        <taxon>Pentapetalae</taxon>
        <taxon>rosids</taxon>
        <taxon>fabids</taxon>
        <taxon>Fabales</taxon>
        <taxon>Fabaceae</taxon>
        <taxon>Papilionoideae</taxon>
        <taxon>50 kb inversion clade</taxon>
        <taxon>NPAAA clade</taxon>
        <taxon>Hologalegina</taxon>
        <taxon>IRL clade</taxon>
        <taxon>Trifolieae</taxon>
        <taxon>Trifolium</taxon>
    </lineage>
</organism>
<evidence type="ECO:0000313" key="1">
    <source>
        <dbReference type="EMBL" id="PNX90492.1"/>
    </source>
</evidence>
<evidence type="ECO:0000313" key="2">
    <source>
        <dbReference type="Proteomes" id="UP000236291"/>
    </source>
</evidence>
<sequence>MGASASHMTDIHNQTDSRLELRKCTEFDREGLTSSVIVVQPHTIEPINSRSPGNFSANRAFIVEMIVEMNGQNITFATPIPRTPTIRRSIVTMPESIPDRTEEPLLSGGSGLRFFCLC</sequence>
<comment type="caution">
    <text evidence="1">The sequence shown here is derived from an EMBL/GenBank/DDBJ whole genome shotgun (WGS) entry which is preliminary data.</text>
</comment>